<feature type="compositionally biased region" description="Basic and acidic residues" evidence="1">
    <location>
        <begin position="214"/>
        <end position="225"/>
    </location>
</feature>
<organism evidence="2 3">
    <name type="scientific">Trichonephila inaurata madagascariensis</name>
    <dbReference type="NCBI Taxonomy" id="2747483"/>
    <lineage>
        <taxon>Eukaryota</taxon>
        <taxon>Metazoa</taxon>
        <taxon>Ecdysozoa</taxon>
        <taxon>Arthropoda</taxon>
        <taxon>Chelicerata</taxon>
        <taxon>Arachnida</taxon>
        <taxon>Araneae</taxon>
        <taxon>Araneomorphae</taxon>
        <taxon>Entelegynae</taxon>
        <taxon>Araneoidea</taxon>
        <taxon>Nephilidae</taxon>
        <taxon>Trichonephila</taxon>
        <taxon>Trichonephila inaurata</taxon>
    </lineage>
</organism>
<dbReference type="AlphaFoldDB" id="A0A8X6WUS6"/>
<dbReference type="Proteomes" id="UP000886998">
    <property type="component" value="Unassembled WGS sequence"/>
</dbReference>
<keyword evidence="3" id="KW-1185">Reference proteome</keyword>
<evidence type="ECO:0000313" key="3">
    <source>
        <dbReference type="Proteomes" id="UP000886998"/>
    </source>
</evidence>
<gene>
    <name evidence="2" type="ORF">TNIN_400301</name>
</gene>
<name>A0A8X6WUS6_9ARAC</name>
<comment type="caution">
    <text evidence="2">The sequence shown here is derived from an EMBL/GenBank/DDBJ whole genome shotgun (WGS) entry which is preliminary data.</text>
</comment>
<evidence type="ECO:0000313" key="2">
    <source>
        <dbReference type="EMBL" id="GFY40401.1"/>
    </source>
</evidence>
<feature type="compositionally biased region" description="Polar residues" evidence="1">
    <location>
        <begin position="359"/>
        <end position="382"/>
    </location>
</feature>
<proteinExistence type="predicted"/>
<feature type="region of interest" description="Disordered" evidence="1">
    <location>
        <begin position="184"/>
        <end position="253"/>
    </location>
</feature>
<sequence length="405" mass="46201">MNELLRQMEKTPYSGQCVAGIFQLWTGCPTSPNGYVGGCPKSINKYSSSTKPAELRKSVPRRVLFPLCLWENYEFGLSPSISTIIWVVRPTRSEDIENTSSGSEIKIIKLKNAIWGRPEVEGKMICEKYSVKIRIIELRDEEIDGLHVTKGKRRIKVSREEAYSNVVGSNSNTISQSYISTPLQDIENPTYKQSGCSRSPSKENHKTSRKRGRSVTDKAPKRVRMDVNFTSNEDSEFPSDLQDEPRQNELDNTGQTKQYIPHHLIGLMYRLDLPVLCSLRKSTYEHKYPSLSLAFEDSEIDMFSNIVLRYEKKSIHIRIENVDEYYIDNDISYAKLFTNERRSSSINNKQNISKGDKVTNASSNSSGKTEQEKNLGSLQQGDSKIKRKTRKSTVNWSEKGKKLLS</sequence>
<protein>
    <submittedName>
        <fullName evidence="2">Uncharacterized protein</fullName>
    </submittedName>
</protein>
<reference evidence="2" key="1">
    <citation type="submission" date="2020-08" db="EMBL/GenBank/DDBJ databases">
        <title>Multicomponent nature underlies the extraordinary mechanical properties of spider dragline silk.</title>
        <authorList>
            <person name="Kono N."/>
            <person name="Nakamura H."/>
            <person name="Mori M."/>
            <person name="Yoshida Y."/>
            <person name="Ohtoshi R."/>
            <person name="Malay A.D."/>
            <person name="Moran D.A.P."/>
            <person name="Tomita M."/>
            <person name="Numata K."/>
            <person name="Arakawa K."/>
        </authorList>
    </citation>
    <scope>NUCLEOTIDE SEQUENCE</scope>
</reference>
<feature type="compositionally biased region" description="Polar residues" evidence="1">
    <location>
        <begin position="190"/>
        <end position="199"/>
    </location>
</feature>
<accession>A0A8X6WUS6</accession>
<dbReference type="EMBL" id="BMAV01001883">
    <property type="protein sequence ID" value="GFY40401.1"/>
    <property type="molecule type" value="Genomic_DNA"/>
</dbReference>
<dbReference type="OrthoDB" id="8123322at2759"/>
<evidence type="ECO:0000256" key="1">
    <source>
        <dbReference type="SAM" id="MobiDB-lite"/>
    </source>
</evidence>
<dbReference type="PROSITE" id="PS51257">
    <property type="entry name" value="PROKAR_LIPOPROTEIN"/>
    <property type="match status" value="1"/>
</dbReference>
<feature type="region of interest" description="Disordered" evidence="1">
    <location>
        <begin position="347"/>
        <end position="405"/>
    </location>
</feature>